<name>A0A1I0EUR1_9FIRM</name>
<dbReference type="PROSITE" id="PS51898">
    <property type="entry name" value="TYR_RECOMBINASE"/>
    <property type="match status" value="1"/>
</dbReference>
<dbReference type="GO" id="GO:0006310">
    <property type="term" value="P:DNA recombination"/>
    <property type="evidence" value="ECO:0007669"/>
    <property type="project" value="UniProtKB-KW"/>
</dbReference>
<dbReference type="InterPro" id="IPR002104">
    <property type="entry name" value="Integrase_catalytic"/>
</dbReference>
<dbReference type="GO" id="GO:0003677">
    <property type="term" value="F:DNA binding"/>
    <property type="evidence" value="ECO:0007669"/>
    <property type="project" value="InterPro"/>
</dbReference>
<keyword evidence="4" id="KW-1185">Reference proteome</keyword>
<accession>A0A1I0EUR1</accession>
<keyword evidence="1" id="KW-0233">DNA recombination</keyword>
<dbReference type="Proteomes" id="UP000198558">
    <property type="component" value="Unassembled WGS sequence"/>
</dbReference>
<evidence type="ECO:0000313" key="3">
    <source>
        <dbReference type="EMBL" id="SET48348.1"/>
    </source>
</evidence>
<proteinExistence type="predicted"/>
<dbReference type="AlphaFoldDB" id="A0A1I0EUR1"/>
<evidence type="ECO:0000256" key="1">
    <source>
        <dbReference type="ARBA" id="ARBA00023172"/>
    </source>
</evidence>
<protein>
    <submittedName>
        <fullName evidence="3">Phage integrase family protein</fullName>
    </submittedName>
</protein>
<reference evidence="4" key="1">
    <citation type="submission" date="2016-10" db="EMBL/GenBank/DDBJ databases">
        <authorList>
            <person name="Varghese N."/>
            <person name="Submissions S."/>
        </authorList>
    </citation>
    <scope>NUCLEOTIDE SEQUENCE [LARGE SCALE GENOMIC DNA]</scope>
    <source>
        <strain evidence="4">DSM 1551</strain>
    </source>
</reference>
<dbReference type="GO" id="GO:0015074">
    <property type="term" value="P:DNA integration"/>
    <property type="evidence" value="ECO:0007669"/>
    <property type="project" value="InterPro"/>
</dbReference>
<dbReference type="InterPro" id="IPR011010">
    <property type="entry name" value="DNA_brk_join_enz"/>
</dbReference>
<dbReference type="Gene3D" id="1.10.443.10">
    <property type="entry name" value="Intergrase catalytic core"/>
    <property type="match status" value="1"/>
</dbReference>
<dbReference type="Pfam" id="PF00589">
    <property type="entry name" value="Phage_integrase"/>
    <property type="match status" value="1"/>
</dbReference>
<dbReference type="SUPFAM" id="SSF56349">
    <property type="entry name" value="DNA breaking-rejoining enzymes"/>
    <property type="match status" value="1"/>
</dbReference>
<sequence length="75" mass="8581">MLRKTKAMDLYKDGVPLPFIMQLLGHESMSTTSGFYAFATLEMMSQVLNKSNIKDTAEEKLWIESNTIKDLYSLD</sequence>
<dbReference type="EMBL" id="FOIN01000014">
    <property type="protein sequence ID" value="SET48348.1"/>
    <property type="molecule type" value="Genomic_DNA"/>
</dbReference>
<feature type="domain" description="Tyr recombinase" evidence="2">
    <location>
        <begin position="1"/>
        <end position="49"/>
    </location>
</feature>
<gene>
    <name evidence="3" type="ORF">SAMN04489758_1147</name>
</gene>
<organism evidence="3 4">
    <name type="scientific">Thomasclavelia cocleata</name>
    <dbReference type="NCBI Taxonomy" id="69824"/>
    <lineage>
        <taxon>Bacteria</taxon>
        <taxon>Bacillati</taxon>
        <taxon>Bacillota</taxon>
        <taxon>Erysipelotrichia</taxon>
        <taxon>Erysipelotrichales</taxon>
        <taxon>Coprobacillaceae</taxon>
        <taxon>Thomasclavelia</taxon>
    </lineage>
</organism>
<evidence type="ECO:0000313" key="4">
    <source>
        <dbReference type="Proteomes" id="UP000198558"/>
    </source>
</evidence>
<evidence type="ECO:0000259" key="2">
    <source>
        <dbReference type="PROSITE" id="PS51898"/>
    </source>
</evidence>
<dbReference type="InterPro" id="IPR013762">
    <property type="entry name" value="Integrase-like_cat_sf"/>
</dbReference>